<dbReference type="GO" id="GO:0003924">
    <property type="term" value="F:GTPase activity"/>
    <property type="evidence" value="ECO:0007669"/>
    <property type="project" value="InterPro"/>
</dbReference>
<dbReference type="AlphaFoldDB" id="A0A6A6WDD6"/>
<feature type="domain" description="Tr-type G" evidence="2">
    <location>
        <begin position="321"/>
        <end position="587"/>
    </location>
</feature>
<feature type="region of interest" description="Disordered" evidence="1">
    <location>
        <begin position="665"/>
        <end position="693"/>
    </location>
</feature>
<accession>A0A6A6WDD6</accession>
<evidence type="ECO:0000256" key="1">
    <source>
        <dbReference type="SAM" id="MobiDB-lite"/>
    </source>
</evidence>
<dbReference type="RefSeq" id="XP_033603174.1">
    <property type="nucleotide sequence ID" value="XM_033740052.1"/>
</dbReference>
<dbReference type="PANTHER" id="PTHR43721:SF30">
    <property type="entry name" value="TR-TYPE G DOMAIN-CONTAINING PROTEIN"/>
    <property type="match status" value="1"/>
</dbReference>
<evidence type="ECO:0000259" key="2">
    <source>
        <dbReference type="Pfam" id="PF00009"/>
    </source>
</evidence>
<sequence length="905" mass="96734">MASIFTYDPDPPRISSPWSTPRASTPRDPASNIFLLASQGSSAIVGESGSGEFAERTEIDPSVTKLEAEPQEGPTEYKLHLLLRPRRSFVRNTSQHVPGTYRERAESLTPPALAARRASDSALTGEHMVASPASVAASVQARQHRLEQLTTQLLWRLQQSSPYHSSAANNLVIPQLPESSSSQLVPAATPGSLVPGLEESKGALYEIGVSDDGTIVGLAEDELEESLMNLRAMAASLGCVVQLLRKATVGECMWYETVRNGDEVRSDLRSGKLWVAEAFVKPAGVQITTIEASSATSASALSIAVDSSLTNGHSLTEQLRVSLTGATMSGKSSLLGSLSTATLDNGRGKSRLSLLKHRHEIASGMTSSITQELVGYTTDGFEEVAFIGPVQVVNYASDNVSAWTDIHERSANGRLAFLSDSAGHPRYHRTTLRGLVGWAPHWTFLCVPADNVEDTSGKSGSTPPPQEVLGTSTVDVDLSQAHLELCLRLGLPLVIVITKLDLASKQGLRQTLSKLLSTLKAAGKRPSIVPDTASVTAVAHLKSIPIKDIDAVRKVILACEDDPLATVPIIMTSAVKGTGIGKLHALLRKLPIRPADQVQHDRSSTSRGPIPLFNIEDVYNKAVSNTPGSVTSVTRSFIVSGYLRTGTFRLGDELYLGPFATEQIEEHSPDKTDSLSSPRQPHNGGLSDVQSSRSFPGALRKSATLRARCGSCVPWLRVRIVSLRNLRLPVRILHQDQVGTIGIEPVFPEEPISASEMSRVRKGMVLTGAGEGGAPTPTRVFDVFFRHQVSGMSIGTVVVVYIASVRASAKVVAVSKSAGLREDISRRGLDEEDSFGFGFDHDESVSDEAKTQSTMISFQFLASREFVEPGAQVLVMPGGGPGLTSGTERGEKGVAGLEGFVGRIC</sequence>
<dbReference type="GO" id="GO:0003746">
    <property type="term" value="F:translation elongation factor activity"/>
    <property type="evidence" value="ECO:0007669"/>
    <property type="project" value="TreeGrafter"/>
</dbReference>
<dbReference type="InterPro" id="IPR050055">
    <property type="entry name" value="EF-Tu_GTPase"/>
</dbReference>
<organism evidence="3 4">
    <name type="scientific">Pseudovirgaria hyperparasitica</name>
    <dbReference type="NCBI Taxonomy" id="470096"/>
    <lineage>
        <taxon>Eukaryota</taxon>
        <taxon>Fungi</taxon>
        <taxon>Dikarya</taxon>
        <taxon>Ascomycota</taxon>
        <taxon>Pezizomycotina</taxon>
        <taxon>Dothideomycetes</taxon>
        <taxon>Dothideomycetes incertae sedis</taxon>
        <taxon>Acrospermales</taxon>
        <taxon>Acrospermaceae</taxon>
        <taxon>Pseudovirgaria</taxon>
    </lineage>
</organism>
<dbReference type="Pfam" id="PF00009">
    <property type="entry name" value="GTP_EFTU"/>
    <property type="match status" value="1"/>
</dbReference>
<dbReference type="EMBL" id="ML996567">
    <property type="protein sequence ID" value="KAF2760723.1"/>
    <property type="molecule type" value="Genomic_DNA"/>
</dbReference>
<evidence type="ECO:0000313" key="4">
    <source>
        <dbReference type="Proteomes" id="UP000799437"/>
    </source>
</evidence>
<dbReference type="InterPro" id="IPR027417">
    <property type="entry name" value="P-loop_NTPase"/>
</dbReference>
<reference evidence="3" key="1">
    <citation type="journal article" date="2020" name="Stud. Mycol.">
        <title>101 Dothideomycetes genomes: a test case for predicting lifestyles and emergence of pathogens.</title>
        <authorList>
            <person name="Haridas S."/>
            <person name="Albert R."/>
            <person name="Binder M."/>
            <person name="Bloem J."/>
            <person name="Labutti K."/>
            <person name="Salamov A."/>
            <person name="Andreopoulos B."/>
            <person name="Baker S."/>
            <person name="Barry K."/>
            <person name="Bills G."/>
            <person name="Bluhm B."/>
            <person name="Cannon C."/>
            <person name="Castanera R."/>
            <person name="Culley D."/>
            <person name="Daum C."/>
            <person name="Ezra D."/>
            <person name="Gonzalez J."/>
            <person name="Henrissat B."/>
            <person name="Kuo A."/>
            <person name="Liang C."/>
            <person name="Lipzen A."/>
            <person name="Lutzoni F."/>
            <person name="Magnuson J."/>
            <person name="Mondo S."/>
            <person name="Nolan M."/>
            <person name="Ohm R."/>
            <person name="Pangilinan J."/>
            <person name="Park H.-J."/>
            <person name="Ramirez L."/>
            <person name="Alfaro M."/>
            <person name="Sun H."/>
            <person name="Tritt A."/>
            <person name="Yoshinaga Y."/>
            <person name="Zwiers L.-H."/>
            <person name="Turgeon B."/>
            <person name="Goodwin S."/>
            <person name="Spatafora J."/>
            <person name="Crous P."/>
            <person name="Grigoriev I."/>
        </authorList>
    </citation>
    <scope>NUCLEOTIDE SEQUENCE</scope>
    <source>
        <strain evidence="3">CBS 121739</strain>
    </source>
</reference>
<dbReference type="Proteomes" id="UP000799437">
    <property type="component" value="Unassembled WGS sequence"/>
</dbReference>
<protein>
    <recommendedName>
        <fullName evidence="2">Tr-type G domain-containing protein</fullName>
    </recommendedName>
</protein>
<proteinExistence type="predicted"/>
<evidence type="ECO:0000313" key="3">
    <source>
        <dbReference type="EMBL" id="KAF2760723.1"/>
    </source>
</evidence>
<dbReference type="GO" id="GO:0005525">
    <property type="term" value="F:GTP binding"/>
    <property type="evidence" value="ECO:0007669"/>
    <property type="project" value="InterPro"/>
</dbReference>
<keyword evidence="4" id="KW-1185">Reference proteome</keyword>
<dbReference type="Gene3D" id="3.40.50.300">
    <property type="entry name" value="P-loop containing nucleotide triphosphate hydrolases"/>
    <property type="match status" value="1"/>
</dbReference>
<dbReference type="PANTHER" id="PTHR43721">
    <property type="entry name" value="ELONGATION FACTOR TU-RELATED"/>
    <property type="match status" value="1"/>
</dbReference>
<name>A0A6A6WDD6_9PEZI</name>
<dbReference type="InterPro" id="IPR000795">
    <property type="entry name" value="T_Tr_GTP-bd_dom"/>
</dbReference>
<dbReference type="GeneID" id="54481106"/>
<gene>
    <name evidence="3" type="ORF">EJ05DRAFT_240866</name>
</gene>
<dbReference type="OrthoDB" id="5342685at2759"/>
<feature type="region of interest" description="Disordered" evidence="1">
    <location>
        <begin position="1"/>
        <end position="29"/>
    </location>
</feature>
<dbReference type="SUPFAM" id="SSF52540">
    <property type="entry name" value="P-loop containing nucleoside triphosphate hydrolases"/>
    <property type="match status" value="1"/>
</dbReference>